<proteinExistence type="predicted"/>
<accession>A0ACB8FYV5</accession>
<dbReference type="Proteomes" id="UP000827872">
    <property type="component" value="Linkage Group LG13"/>
</dbReference>
<keyword evidence="2" id="KW-1185">Reference proteome</keyword>
<gene>
    <name evidence="1" type="ORF">K3G42_016009</name>
</gene>
<protein>
    <submittedName>
        <fullName evidence="1">Uncharacterized protein</fullName>
    </submittedName>
</protein>
<name>A0ACB8FYV5_9SAUR</name>
<sequence length="218" mass="23190">MAWVLLLATILVISIGPSSQQLQALASSKTVSLSGTTILSCRQSSGTITDNNYPFWLQQKQGTAPRKIIYHTSSRPSGVPDRFSGSKSGDTMSLTITGALMEDEADYYCATWAGGTEAVLTQASSSSASLGNIVQLSCTLANDSIIAYTVFWFQHRLPSPPKYLLHYKDASSQKKGSGIPDRFSASKDAASGTCYLTISGVQAGDDGDYYCLVSKGGE</sequence>
<organism evidence="1 2">
    <name type="scientific">Sphaerodactylus townsendi</name>
    <dbReference type="NCBI Taxonomy" id="933632"/>
    <lineage>
        <taxon>Eukaryota</taxon>
        <taxon>Metazoa</taxon>
        <taxon>Chordata</taxon>
        <taxon>Craniata</taxon>
        <taxon>Vertebrata</taxon>
        <taxon>Euteleostomi</taxon>
        <taxon>Lepidosauria</taxon>
        <taxon>Squamata</taxon>
        <taxon>Bifurcata</taxon>
        <taxon>Gekkota</taxon>
        <taxon>Sphaerodactylidae</taxon>
        <taxon>Sphaerodactylus</taxon>
    </lineage>
</organism>
<evidence type="ECO:0000313" key="2">
    <source>
        <dbReference type="Proteomes" id="UP000827872"/>
    </source>
</evidence>
<reference evidence="1" key="1">
    <citation type="submission" date="2021-08" db="EMBL/GenBank/DDBJ databases">
        <title>The first chromosome-level gecko genome reveals the dynamic sex chromosomes of Neotropical dwarf geckos (Sphaerodactylidae: Sphaerodactylus).</title>
        <authorList>
            <person name="Pinto B.J."/>
            <person name="Keating S.E."/>
            <person name="Gamble T."/>
        </authorList>
    </citation>
    <scope>NUCLEOTIDE SEQUENCE</scope>
    <source>
        <strain evidence="1">TG3544</strain>
    </source>
</reference>
<comment type="caution">
    <text evidence="1">The sequence shown here is derived from an EMBL/GenBank/DDBJ whole genome shotgun (WGS) entry which is preliminary data.</text>
</comment>
<evidence type="ECO:0000313" key="1">
    <source>
        <dbReference type="EMBL" id="KAH8012270.1"/>
    </source>
</evidence>
<dbReference type="EMBL" id="CM037626">
    <property type="protein sequence ID" value="KAH8012270.1"/>
    <property type="molecule type" value="Genomic_DNA"/>
</dbReference>